<sequence length="243" mass="26599">MVCETPFHQEILTCVCSTGRTVVTGAANTVVTVWDLGKKQFTIRQHLYGHTEAVPCLAASAGYQILVSGSRDRTAIVWELSQLTFIRQLTGHNVPLATIDINDLTGDIATCSGTWLHLWSINGDPLASVNTLVGRICRSQHILCVCFSQFNEWDPMNMILTGSTDGVVRMWPLDHVQVPDEIEETPEAPKLVEESVDDSPDDAELPGEILESRTSIGSLPSCGDSSEHEGPDSSKMIQSFILF</sequence>
<evidence type="ECO:0000256" key="3">
    <source>
        <dbReference type="PROSITE-ProRule" id="PRU00221"/>
    </source>
</evidence>
<evidence type="ECO:0000256" key="1">
    <source>
        <dbReference type="ARBA" id="ARBA00022574"/>
    </source>
</evidence>
<dbReference type="PANTHER" id="PTHR46108:SF4">
    <property type="entry name" value="BLUE CHEESE"/>
    <property type="match status" value="1"/>
</dbReference>
<dbReference type="InterPro" id="IPR036322">
    <property type="entry name" value="WD40_repeat_dom_sf"/>
</dbReference>
<keyword evidence="1 3" id="KW-0853">WD repeat</keyword>
<evidence type="ECO:0000313" key="5">
    <source>
        <dbReference type="EMBL" id="CAH0101444.1"/>
    </source>
</evidence>
<dbReference type="SUPFAM" id="SSF50978">
    <property type="entry name" value="WD40 repeat-like"/>
    <property type="match status" value="1"/>
</dbReference>
<dbReference type="Proteomes" id="UP000789390">
    <property type="component" value="Unassembled WGS sequence"/>
</dbReference>
<dbReference type="PANTHER" id="PTHR46108">
    <property type="entry name" value="BLUE CHEESE"/>
    <property type="match status" value="1"/>
</dbReference>
<dbReference type="InterPro" id="IPR051944">
    <property type="entry name" value="BEACH_domain_protein"/>
</dbReference>
<dbReference type="InterPro" id="IPR020472">
    <property type="entry name" value="WD40_PAC1"/>
</dbReference>
<proteinExistence type="predicted"/>
<comment type="caution">
    <text evidence="5">The sequence shown here is derived from an EMBL/GenBank/DDBJ whole genome shotgun (WGS) entry which is preliminary data.</text>
</comment>
<name>A0A8J2WJY7_9CRUS</name>
<dbReference type="Gene3D" id="2.130.10.10">
    <property type="entry name" value="YVTN repeat-like/Quinoprotein amine dehydrogenase"/>
    <property type="match status" value="1"/>
</dbReference>
<organism evidence="5 6">
    <name type="scientific">Daphnia galeata</name>
    <dbReference type="NCBI Taxonomy" id="27404"/>
    <lineage>
        <taxon>Eukaryota</taxon>
        <taxon>Metazoa</taxon>
        <taxon>Ecdysozoa</taxon>
        <taxon>Arthropoda</taxon>
        <taxon>Crustacea</taxon>
        <taxon>Branchiopoda</taxon>
        <taxon>Diplostraca</taxon>
        <taxon>Cladocera</taxon>
        <taxon>Anomopoda</taxon>
        <taxon>Daphniidae</taxon>
        <taxon>Daphnia</taxon>
    </lineage>
</organism>
<evidence type="ECO:0000256" key="2">
    <source>
        <dbReference type="ARBA" id="ARBA00022737"/>
    </source>
</evidence>
<reference evidence="5" key="1">
    <citation type="submission" date="2021-11" db="EMBL/GenBank/DDBJ databases">
        <authorList>
            <person name="Schell T."/>
        </authorList>
    </citation>
    <scope>NUCLEOTIDE SEQUENCE</scope>
    <source>
        <strain evidence="5">M5</strain>
    </source>
</reference>
<dbReference type="InterPro" id="IPR001680">
    <property type="entry name" value="WD40_rpt"/>
</dbReference>
<dbReference type="Pfam" id="PF00400">
    <property type="entry name" value="WD40"/>
    <property type="match status" value="2"/>
</dbReference>
<evidence type="ECO:0000256" key="4">
    <source>
        <dbReference type="SAM" id="MobiDB-lite"/>
    </source>
</evidence>
<accession>A0A8J2WJY7</accession>
<feature type="compositionally biased region" description="Acidic residues" evidence="4">
    <location>
        <begin position="194"/>
        <end position="205"/>
    </location>
</feature>
<dbReference type="InterPro" id="IPR019775">
    <property type="entry name" value="WD40_repeat_CS"/>
</dbReference>
<evidence type="ECO:0000313" key="6">
    <source>
        <dbReference type="Proteomes" id="UP000789390"/>
    </source>
</evidence>
<dbReference type="SMART" id="SM00320">
    <property type="entry name" value="WD40"/>
    <property type="match status" value="4"/>
</dbReference>
<dbReference type="PRINTS" id="PR00320">
    <property type="entry name" value="GPROTEINBRPT"/>
</dbReference>
<feature type="region of interest" description="Disordered" evidence="4">
    <location>
        <begin position="186"/>
        <end position="236"/>
    </location>
</feature>
<keyword evidence="6" id="KW-1185">Reference proteome</keyword>
<keyword evidence="2" id="KW-0677">Repeat</keyword>
<dbReference type="EMBL" id="CAKKLH010000057">
    <property type="protein sequence ID" value="CAH0101444.1"/>
    <property type="molecule type" value="Genomic_DNA"/>
</dbReference>
<gene>
    <name evidence="5" type="ORF">DGAL_LOCUS3776</name>
</gene>
<dbReference type="InterPro" id="IPR015943">
    <property type="entry name" value="WD40/YVTN_repeat-like_dom_sf"/>
</dbReference>
<dbReference type="PROSITE" id="PS50294">
    <property type="entry name" value="WD_REPEATS_REGION"/>
    <property type="match status" value="1"/>
</dbReference>
<dbReference type="PROSITE" id="PS50082">
    <property type="entry name" value="WD_REPEATS_2"/>
    <property type="match status" value="1"/>
</dbReference>
<feature type="repeat" description="WD" evidence="3">
    <location>
        <begin position="47"/>
        <end position="88"/>
    </location>
</feature>
<dbReference type="PROSITE" id="PS00678">
    <property type="entry name" value="WD_REPEATS_1"/>
    <property type="match status" value="1"/>
</dbReference>
<protein>
    <submittedName>
        <fullName evidence="5">Uncharacterized protein</fullName>
    </submittedName>
</protein>
<dbReference type="OrthoDB" id="10018316at2759"/>
<dbReference type="AlphaFoldDB" id="A0A8J2WJY7"/>